<dbReference type="EMBL" id="JANPWB010000008">
    <property type="protein sequence ID" value="KAJ1164391.1"/>
    <property type="molecule type" value="Genomic_DNA"/>
</dbReference>
<gene>
    <name evidence="2" type="ORF">NDU88_004831</name>
</gene>
<evidence type="ECO:0000313" key="2">
    <source>
        <dbReference type="EMBL" id="KAJ1164391.1"/>
    </source>
</evidence>
<organism evidence="2 3">
    <name type="scientific">Pleurodeles waltl</name>
    <name type="common">Iberian ribbed newt</name>
    <dbReference type="NCBI Taxonomy" id="8319"/>
    <lineage>
        <taxon>Eukaryota</taxon>
        <taxon>Metazoa</taxon>
        <taxon>Chordata</taxon>
        <taxon>Craniata</taxon>
        <taxon>Vertebrata</taxon>
        <taxon>Euteleostomi</taxon>
        <taxon>Amphibia</taxon>
        <taxon>Batrachia</taxon>
        <taxon>Caudata</taxon>
        <taxon>Salamandroidea</taxon>
        <taxon>Salamandridae</taxon>
        <taxon>Pleurodelinae</taxon>
        <taxon>Pleurodeles</taxon>
    </lineage>
</organism>
<feature type="compositionally biased region" description="Basic and acidic residues" evidence="1">
    <location>
        <begin position="11"/>
        <end position="23"/>
    </location>
</feature>
<evidence type="ECO:0000256" key="1">
    <source>
        <dbReference type="SAM" id="MobiDB-lite"/>
    </source>
</evidence>
<feature type="region of interest" description="Disordered" evidence="1">
    <location>
        <begin position="1"/>
        <end position="37"/>
    </location>
</feature>
<reference evidence="2" key="1">
    <citation type="journal article" date="2022" name="bioRxiv">
        <title>Sequencing and chromosome-scale assembly of the giantPleurodeles waltlgenome.</title>
        <authorList>
            <person name="Brown T."/>
            <person name="Elewa A."/>
            <person name="Iarovenko S."/>
            <person name="Subramanian E."/>
            <person name="Araus A.J."/>
            <person name="Petzold A."/>
            <person name="Susuki M."/>
            <person name="Suzuki K.-i.T."/>
            <person name="Hayashi T."/>
            <person name="Toyoda A."/>
            <person name="Oliveira C."/>
            <person name="Osipova E."/>
            <person name="Leigh N.D."/>
            <person name="Simon A."/>
            <person name="Yun M.H."/>
        </authorList>
    </citation>
    <scope>NUCLEOTIDE SEQUENCE</scope>
    <source>
        <strain evidence="2">20211129_DDA</strain>
        <tissue evidence="2">Liver</tissue>
    </source>
</reference>
<evidence type="ECO:0000313" key="3">
    <source>
        <dbReference type="Proteomes" id="UP001066276"/>
    </source>
</evidence>
<protein>
    <submittedName>
        <fullName evidence="2">Uncharacterized protein</fullName>
    </submittedName>
</protein>
<dbReference type="AlphaFoldDB" id="A0AAV7SK02"/>
<sequence length="94" mass="9878">MKKPRGSQKRMQVDEKEKRETTTGKRMNNRWQGGIGKQTAVTYGGPAGLSCSTFLQKEAQSLADGDGVPVGARSMSAALSAPAPGPTPYTTGAH</sequence>
<keyword evidence="3" id="KW-1185">Reference proteome</keyword>
<proteinExistence type="predicted"/>
<name>A0AAV7SK02_PLEWA</name>
<accession>A0AAV7SK02</accession>
<comment type="caution">
    <text evidence="2">The sequence shown here is derived from an EMBL/GenBank/DDBJ whole genome shotgun (WGS) entry which is preliminary data.</text>
</comment>
<dbReference type="Proteomes" id="UP001066276">
    <property type="component" value="Chromosome 4_2"/>
</dbReference>